<protein>
    <recommendedName>
        <fullName evidence="1">Endonuclease/exonuclease/phosphatase domain-containing protein</fullName>
    </recommendedName>
</protein>
<dbReference type="Gene3D" id="3.60.10.10">
    <property type="entry name" value="Endonuclease/exonuclease/phosphatase"/>
    <property type="match status" value="1"/>
</dbReference>
<sequence length="242" mass="28191">MANNIQIMTLNVGGPGYAQEKRDYIENSFQTQLRQCSVIFVQECNGRDRTNLMGILGRRDYQISPGNGNIRDVAIIWQPNVFRQVEYFDDVKKFINGDELFQEMTNRNYDINDRVKVIRATLRPTGRVVYFASWHGPHNRVTNEHKADTARDLIRLMRNISGIQPFIVGGDFNLRAHNQFPAVKNRVVVHHSYRPRQIIPNIDYFVLGNRQEFRIQGVARPLPLQDREILDHEPVQACFVRN</sequence>
<dbReference type="InterPro" id="IPR036691">
    <property type="entry name" value="Endo/exonu/phosph_ase_sf"/>
</dbReference>
<evidence type="ECO:0000313" key="2">
    <source>
        <dbReference type="EnsemblMetazoa" id="CLYHEMP026396.1"/>
    </source>
</evidence>
<evidence type="ECO:0000259" key="1">
    <source>
        <dbReference type="Pfam" id="PF03372"/>
    </source>
</evidence>
<dbReference type="Pfam" id="PF03372">
    <property type="entry name" value="Exo_endo_phos"/>
    <property type="match status" value="1"/>
</dbReference>
<organism evidence="2 3">
    <name type="scientific">Clytia hemisphaerica</name>
    <dbReference type="NCBI Taxonomy" id="252671"/>
    <lineage>
        <taxon>Eukaryota</taxon>
        <taxon>Metazoa</taxon>
        <taxon>Cnidaria</taxon>
        <taxon>Hydrozoa</taxon>
        <taxon>Hydroidolina</taxon>
        <taxon>Leptothecata</taxon>
        <taxon>Obeliida</taxon>
        <taxon>Clytiidae</taxon>
        <taxon>Clytia</taxon>
    </lineage>
</organism>
<dbReference type="EnsemblMetazoa" id="CLYHEMT026396.1">
    <property type="protein sequence ID" value="CLYHEMP026396.1"/>
    <property type="gene ID" value="CLYHEMG026396"/>
</dbReference>
<dbReference type="AlphaFoldDB" id="A0A7M5XMY9"/>
<reference evidence="2" key="1">
    <citation type="submission" date="2021-01" db="UniProtKB">
        <authorList>
            <consortium name="EnsemblMetazoa"/>
        </authorList>
    </citation>
    <scope>IDENTIFICATION</scope>
</reference>
<dbReference type="SUPFAM" id="SSF56219">
    <property type="entry name" value="DNase I-like"/>
    <property type="match status" value="1"/>
</dbReference>
<dbReference type="Proteomes" id="UP000594262">
    <property type="component" value="Unplaced"/>
</dbReference>
<keyword evidence="3" id="KW-1185">Reference proteome</keyword>
<name>A0A7M5XMY9_9CNID</name>
<dbReference type="InterPro" id="IPR005135">
    <property type="entry name" value="Endo/exonuclease/phosphatase"/>
</dbReference>
<accession>A0A7M5XMY9</accession>
<proteinExistence type="predicted"/>
<feature type="domain" description="Endonuclease/exonuclease/phosphatase" evidence="1">
    <location>
        <begin position="8"/>
        <end position="176"/>
    </location>
</feature>
<dbReference type="GO" id="GO:0003824">
    <property type="term" value="F:catalytic activity"/>
    <property type="evidence" value="ECO:0007669"/>
    <property type="project" value="InterPro"/>
</dbReference>
<evidence type="ECO:0000313" key="3">
    <source>
        <dbReference type="Proteomes" id="UP000594262"/>
    </source>
</evidence>